<dbReference type="InterPro" id="IPR027417">
    <property type="entry name" value="P-loop_NTPase"/>
</dbReference>
<dbReference type="PANTHER" id="PTHR46844:SF1">
    <property type="entry name" value="SLR5058 PROTEIN"/>
    <property type="match status" value="1"/>
</dbReference>
<dbReference type="Gene3D" id="3.40.50.300">
    <property type="entry name" value="P-loop containing nucleotide triphosphate hydrolases"/>
    <property type="match status" value="1"/>
</dbReference>
<gene>
    <name evidence="2" type="ORF">AcdelDRAFT_1293</name>
</gene>
<name>C5T313_ACIDE</name>
<organism evidence="2 3">
    <name type="scientific">Acidovorax delafieldii 2AN</name>
    <dbReference type="NCBI Taxonomy" id="573060"/>
    <lineage>
        <taxon>Bacteria</taxon>
        <taxon>Pseudomonadati</taxon>
        <taxon>Pseudomonadota</taxon>
        <taxon>Betaproteobacteria</taxon>
        <taxon>Burkholderiales</taxon>
        <taxon>Comamonadaceae</taxon>
        <taxon>Acidovorax</taxon>
    </lineage>
</organism>
<dbReference type="SUPFAM" id="SSF52540">
    <property type="entry name" value="P-loop containing nucleoside triphosphate hydrolases"/>
    <property type="match status" value="1"/>
</dbReference>
<dbReference type="RefSeq" id="WP_005794641.1">
    <property type="nucleotide sequence ID" value="NZ_ACQT01000025.1"/>
</dbReference>
<evidence type="ECO:0000313" key="2">
    <source>
        <dbReference type="EMBL" id="EER61161.1"/>
    </source>
</evidence>
<dbReference type="OrthoDB" id="6064495at2"/>
<dbReference type="EMBL" id="ACQT01000025">
    <property type="protein sequence ID" value="EER61161.1"/>
    <property type="molecule type" value="Genomic_DNA"/>
</dbReference>
<dbReference type="PATRIC" id="fig|573060.9.peg.3909"/>
<evidence type="ECO:0000313" key="3">
    <source>
        <dbReference type="Proteomes" id="UP000003856"/>
    </source>
</evidence>
<dbReference type="PANTHER" id="PTHR46844">
    <property type="entry name" value="SLR5058 PROTEIN"/>
    <property type="match status" value="1"/>
</dbReference>
<accession>C5T313</accession>
<feature type="domain" description="NACHT C-terminal Helical" evidence="1">
    <location>
        <begin position="588"/>
        <end position="762"/>
    </location>
</feature>
<dbReference type="AlphaFoldDB" id="C5T313"/>
<dbReference type="InterPro" id="IPR054735">
    <property type="entry name" value="NCH1"/>
</dbReference>
<keyword evidence="3" id="KW-1185">Reference proteome</keyword>
<proteinExistence type="predicted"/>
<comment type="caution">
    <text evidence="2">The sequence shown here is derived from an EMBL/GenBank/DDBJ whole genome shotgun (WGS) entry which is preliminary data.</text>
</comment>
<dbReference type="Proteomes" id="UP000003856">
    <property type="component" value="Unassembled WGS sequence"/>
</dbReference>
<evidence type="ECO:0000259" key="1">
    <source>
        <dbReference type="Pfam" id="PF22728"/>
    </source>
</evidence>
<protein>
    <recommendedName>
        <fullName evidence="1">NACHT C-terminal Helical domain-containing protein</fullName>
    </recommendedName>
</protein>
<dbReference type="Pfam" id="PF22728">
    <property type="entry name" value="NCH1"/>
    <property type="match status" value="1"/>
</dbReference>
<sequence>MDFKAKQQMIEDIGAEVQDLHPLLKSVLGKLENIKGVEYTHGTQEKGADFVLTRFDPALGTFSYIGVVVKKGKITNDITDINRQIEECALPRLLDGGKRKERLSEVWVVNTSTISSNAKDKIFDQYTKQRIEFIDGFKLTQLVDKHAEFFWHQVPSHLGVYLDTLGRRMDLLEKESGGVGSIACDGFYIEPDIQEIERVKYQKKITKAQKPRLVNITEEVLKTHVSILQADMGFGKSKILRKLTQFFSATERFNEHRVIPVHMSFRKFKENNLSLARLIDGEIGQVINELNDDHFKILIALDGIDEAAVNGDWKDFVRGIVAEARANDKVHLILTTRPLHVLDEDVDIFSGAKRFLVRPLSVPKIVQFVEKACQAISVPKKIYEDLQRSDLFKQLPQSPIAAALLSSLISQNQNDLPSNLTELYAKSVEYMLGRWDVQKGRAPEKEYAAAERIALMLSEYIVSNQLIWMSFDEAQSMLREWHGKRNTGVDLEKLEERVFVKSGIFTVDEDDRKLSFRHRSFGEYLYAKAASTKAELITREMAFKAYWVESYFFYIGIKGDCPELLQDLFSHQPQDETESWLKILALPDYALAGYQTEYAIVQSNLPRLFIEAAKLYRDISQNKTKSKLVELSEMHLLWFFQRVIRYCYNYDYLKPAINGVILEIEAQNIDFEDKVYALFFAACFAAQLDDPSGFEFLVKTYPTSKLPLQLSIAIELESRTNKDFSKLPIIKAHEKRLKELLAAKPQANGSRINVRGGGLLPSNV</sequence>
<reference evidence="2 3" key="1">
    <citation type="submission" date="2009-05" db="EMBL/GenBank/DDBJ databases">
        <title>The draft genome of Acidovorax delafieldii 2AN.</title>
        <authorList>
            <consortium name="US DOE Joint Genome Institute (JGI-PGF)"/>
            <person name="Lucas S."/>
            <person name="Copeland A."/>
            <person name="Lapidus A."/>
            <person name="Glavina del Rio T."/>
            <person name="Tice H."/>
            <person name="Bruce D."/>
            <person name="Goodwin L."/>
            <person name="Pitluck S."/>
            <person name="Larimer F."/>
            <person name="Land M.L."/>
            <person name="Hauser L."/>
            <person name="Shelobolina E.S."/>
            <person name="Picardal F."/>
            <person name="Roden E."/>
            <person name="Emerson D."/>
        </authorList>
    </citation>
    <scope>NUCLEOTIDE SEQUENCE [LARGE SCALE GENOMIC DNA]</scope>
    <source>
        <strain evidence="2 3">2AN</strain>
    </source>
</reference>